<dbReference type="Gene3D" id="1.25.40.20">
    <property type="entry name" value="Ankyrin repeat-containing domain"/>
    <property type="match status" value="1"/>
</dbReference>
<protein>
    <submittedName>
        <fullName evidence="4">Ankyrin repeat-containing domain protein</fullName>
    </submittedName>
</protein>
<accession>A0A9P5TSM8</accession>
<feature type="compositionally biased region" description="Polar residues" evidence="3">
    <location>
        <begin position="185"/>
        <end position="199"/>
    </location>
</feature>
<proteinExistence type="predicted"/>
<feature type="region of interest" description="Disordered" evidence="3">
    <location>
        <begin position="180"/>
        <end position="199"/>
    </location>
</feature>
<keyword evidence="2" id="KW-0040">ANK repeat</keyword>
<evidence type="ECO:0000313" key="4">
    <source>
        <dbReference type="EMBL" id="KAF8911576.1"/>
    </source>
</evidence>
<dbReference type="SMART" id="SM00248">
    <property type="entry name" value="ANK"/>
    <property type="match status" value="3"/>
</dbReference>
<dbReference type="Proteomes" id="UP000724874">
    <property type="component" value="Unassembled WGS sequence"/>
</dbReference>
<dbReference type="PANTHER" id="PTHR24126:SF14">
    <property type="entry name" value="ANK_REP_REGION DOMAIN-CONTAINING PROTEIN"/>
    <property type="match status" value="1"/>
</dbReference>
<organism evidence="4 5">
    <name type="scientific">Gymnopilus junonius</name>
    <name type="common">Spectacular rustgill mushroom</name>
    <name type="synonym">Gymnopilus spectabilis subsp. junonius</name>
    <dbReference type="NCBI Taxonomy" id="109634"/>
    <lineage>
        <taxon>Eukaryota</taxon>
        <taxon>Fungi</taxon>
        <taxon>Dikarya</taxon>
        <taxon>Basidiomycota</taxon>
        <taxon>Agaricomycotina</taxon>
        <taxon>Agaricomycetes</taxon>
        <taxon>Agaricomycetidae</taxon>
        <taxon>Agaricales</taxon>
        <taxon>Agaricineae</taxon>
        <taxon>Hymenogastraceae</taxon>
        <taxon>Gymnopilus</taxon>
    </lineage>
</organism>
<reference evidence="4" key="1">
    <citation type="submission" date="2020-11" db="EMBL/GenBank/DDBJ databases">
        <authorList>
            <consortium name="DOE Joint Genome Institute"/>
            <person name="Ahrendt S."/>
            <person name="Riley R."/>
            <person name="Andreopoulos W."/>
            <person name="LaButti K."/>
            <person name="Pangilinan J."/>
            <person name="Ruiz-duenas F.J."/>
            <person name="Barrasa J.M."/>
            <person name="Sanchez-Garcia M."/>
            <person name="Camarero S."/>
            <person name="Miyauchi S."/>
            <person name="Serrano A."/>
            <person name="Linde D."/>
            <person name="Babiker R."/>
            <person name="Drula E."/>
            <person name="Ayuso-Fernandez I."/>
            <person name="Pacheco R."/>
            <person name="Padilla G."/>
            <person name="Ferreira P."/>
            <person name="Barriuso J."/>
            <person name="Kellner H."/>
            <person name="Castanera R."/>
            <person name="Alfaro M."/>
            <person name="Ramirez L."/>
            <person name="Pisabarro A.G."/>
            <person name="Kuo A."/>
            <person name="Tritt A."/>
            <person name="Lipzen A."/>
            <person name="He G."/>
            <person name="Yan M."/>
            <person name="Ng V."/>
            <person name="Cullen D."/>
            <person name="Martin F."/>
            <person name="Rosso M.-N."/>
            <person name="Henrissat B."/>
            <person name="Hibbett D."/>
            <person name="Martinez A.T."/>
            <person name="Grigoriev I.V."/>
        </authorList>
    </citation>
    <scope>NUCLEOTIDE SEQUENCE</scope>
    <source>
        <strain evidence="4">AH 44721</strain>
    </source>
</reference>
<dbReference type="Pfam" id="PF12796">
    <property type="entry name" value="Ank_2"/>
    <property type="match status" value="1"/>
</dbReference>
<dbReference type="InterPro" id="IPR036770">
    <property type="entry name" value="Ankyrin_rpt-contain_sf"/>
</dbReference>
<sequence length="199" mass="21503">MSTALSTDDKDDLLLACRYGDLEDVQTFVKQHGASSLTDVRDENGNCILHMICANGHLDLLGYLLPLVPLTLLATQNNSGSTPLHWAALNSQLEIAHKIVQYPNGPGRDLIDIKNKAGLSPLSEAEFAGWEEGAKWFVEMMNLNTEGTTESKGDDDATLDMENATERDIEVEIEDAEGQVAKMTISGSSATVTPEASIP</sequence>
<evidence type="ECO:0000256" key="3">
    <source>
        <dbReference type="SAM" id="MobiDB-lite"/>
    </source>
</evidence>
<dbReference type="AlphaFoldDB" id="A0A9P5TSM8"/>
<dbReference type="PANTHER" id="PTHR24126">
    <property type="entry name" value="ANKYRIN REPEAT, PH AND SEC7 DOMAIN CONTAINING PROTEIN SECG-RELATED"/>
    <property type="match status" value="1"/>
</dbReference>
<keyword evidence="5" id="KW-1185">Reference proteome</keyword>
<dbReference type="InterPro" id="IPR002110">
    <property type="entry name" value="Ankyrin_rpt"/>
</dbReference>
<dbReference type="EMBL" id="JADNYJ010000004">
    <property type="protein sequence ID" value="KAF8911576.1"/>
    <property type="molecule type" value="Genomic_DNA"/>
</dbReference>
<dbReference type="OrthoDB" id="10057496at2759"/>
<evidence type="ECO:0000313" key="5">
    <source>
        <dbReference type="Proteomes" id="UP000724874"/>
    </source>
</evidence>
<gene>
    <name evidence="4" type="ORF">CPB84DRAFT_1812396</name>
</gene>
<evidence type="ECO:0000256" key="1">
    <source>
        <dbReference type="ARBA" id="ARBA00022737"/>
    </source>
</evidence>
<dbReference type="SUPFAM" id="SSF48403">
    <property type="entry name" value="Ankyrin repeat"/>
    <property type="match status" value="1"/>
</dbReference>
<name>A0A9P5TSM8_GYMJU</name>
<keyword evidence="1" id="KW-0677">Repeat</keyword>
<comment type="caution">
    <text evidence="4">The sequence shown here is derived from an EMBL/GenBank/DDBJ whole genome shotgun (WGS) entry which is preliminary data.</text>
</comment>
<evidence type="ECO:0000256" key="2">
    <source>
        <dbReference type="ARBA" id="ARBA00023043"/>
    </source>
</evidence>